<evidence type="ECO:0000256" key="11">
    <source>
        <dbReference type="ARBA" id="ARBA00023306"/>
    </source>
</evidence>
<keyword evidence="7 14" id="KW-0547">Nucleotide-binding</keyword>
<dbReference type="GO" id="GO:0008360">
    <property type="term" value="P:regulation of cell shape"/>
    <property type="evidence" value="ECO:0007669"/>
    <property type="project" value="UniProtKB-KW"/>
</dbReference>
<evidence type="ECO:0000259" key="17">
    <source>
        <dbReference type="Pfam" id="PF08245"/>
    </source>
</evidence>
<dbReference type="Gene3D" id="3.40.50.720">
    <property type="entry name" value="NAD(P)-binding Rossmann-like Domain"/>
    <property type="match status" value="1"/>
</dbReference>
<keyword evidence="9 14" id="KW-0133">Cell shape</keyword>
<comment type="similarity">
    <text evidence="14">Belongs to the MurCDEF family.</text>
</comment>
<evidence type="ECO:0000313" key="18">
    <source>
        <dbReference type="EMBL" id="SDZ10047.1"/>
    </source>
</evidence>
<dbReference type="InterPro" id="IPR005758">
    <property type="entry name" value="UDP-N-AcMur_Ala_ligase_MurC"/>
</dbReference>
<evidence type="ECO:0000313" key="19">
    <source>
        <dbReference type="Proteomes" id="UP000183417"/>
    </source>
</evidence>
<evidence type="ECO:0000256" key="5">
    <source>
        <dbReference type="ARBA" id="ARBA00022598"/>
    </source>
</evidence>
<dbReference type="SUPFAM" id="SSF53623">
    <property type="entry name" value="MurD-like peptide ligases, catalytic domain"/>
    <property type="match status" value="1"/>
</dbReference>
<accession>A0A1H3Q9J4</accession>
<dbReference type="RefSeq" id="WP_074922731.1">
    <property type="nucleotide sequence ID" value="NZ_CP141274.1"/>
</dbReference>
<dbReference type="Pfam" id="PF08245">
    <property type="entry name" value="Mur_ligase_M"/>
    <property type="match status" value="1"/>
</dbReference>
<dbReference type="InterPro" id="IPR036615">
    <property type="entry name" value="Mur_ligase_C_dom_sf"/>
</dbReference>
<dbReference type="InterPro" id="IPR004101">
    <property type="entry name" value="Mur_ligase_C"/>
</dbReference>
<dbReference type="GO" id="GO:0071555">
    <property type="term" value="P:cell wall organization"/>
    <property type="evidence" value="ECO:0007669"/>
    <property type="project" value="UniProtKB-KW"/>
</dbReference>
<dbReference type="EC" id="6.3.2.8" evidence="3 14"/>
<keyword evidence="12 14" id="KW-0961">Cell wall biogenesis/degradation</keyword>
<comment type="pathway">
    <text evidence="2 14">Cell wall biogenesis; peptidoglycan biosynthesis.</text>
</comment>
<dbReference type="SUPFAM" id="SSF53244">
    <property type="entry name" value="MurD-like peptide ligases, peptide-binding domain"/>
    <property type="match status" value="1"/>
</dbReference>
<dbReference type="GO" id="GO:0005524">
    <property type="term" value="F:ATP binding"/>
    <property type="evidence" value="ECO:0007669"/>
    <property type="project" value="UniProtKB-UniRule"/>
</dbReference>
<proteinExistence type="inferred from homology"/>
<dbReference type="SUPFAM" id="SSF51984">
    <property type="entry name" value="MurCD N-terminal domain"/>
    <property type="match status" value="1"/>
</dbReference>
<dbReference type="Gene3D" id="3.40.1190.10">
    <property type="entry name" value="Mur-like, catalytic domain"/>
    <property type="match status" value="1"/>
</dbReference>
<evidence type="ECO:0000259" key="15">
    <source>
        <dbReference type="Pfam" id="PF01225"/>
    </source>
</evidence>
<feature type="domain" description="Mur ligase N-terminal catalytic" evidence="15">
    <location>
        <begin position="7"/>
        <end position="105"/>
    </location>
</feature>
<feature type="domain" description="Mur ligase C-terminal" evidence="16">
    <location>
        <begin position="315"/>
        <end position="451"/>
    </location>
</feature>
<evidence type="ECO:0000256" key="1">
    <source>
        <dbReference type="ARBA" id="ARBA00004496"/>
    </source>
</evidence>
<evidence type="ECO:0000256" key="10">
    <source>
        <dbReference type="ARBA" id="ARBA00022984"/>
    </source>
</evidence>
<dbReference type="GO" id="GO:0009252">
    <property type="term" value="P:peptidoglycan biosynthetic process"/>
    <property type="evidence" value="ECO:0007669"/>
    <property type="project" value="UniProtKB-UniRule"/>
</dbReference>
<keyword evidence="10 14" id="KW-0573">Peptidoglycan synthesis</keyword>
<dbReference type="InterPro" id="IPR036565">
    <property type="entry name" value="Mur-like_cat_sf"/>
</dbReference>
<keyword evidence="8 14" id="KW-0067">ATP-binding</keyword>
<dbReference type="InterPro" id="IPR013221">
    <property type="entry name" value="Mur_ligase_cen"/>
</dbReference>
<evidence type="ECO:0000256" key="6">
    <source>
        <dbReference type="ARBA" id="ARBA00022618"/>
    </source>
</evidence>
<dbReference type="PANTHER" id="PTHR43445:SF3">
    <property type="entry name" value="UDP-N-ACETYLMURAMATE--L-ALANINE LIGASE"/>
    <property type="match status" value="1"/>
</dbReference>
<keyword evidence="4 14" id="KW-0963">Cytoplasm</keyword>
<dbReference type="PANTHER" id="PTHR43445">
    <property type="entry name" value="UDP-N-ACETYLMURAMATE--L-ALANINE LIGASE-RELATED"/>
    <property type="match status" value="1"/>
</dbReference>
<dbReference type="AlphaFoldDB" id="A0A1H3Q9J4"/>
<dbReference type="GO" id="GO:0051301">
    <property type="term" value="P:cell division"/>
    <property type="evidence" value="ECO:0007669"/>
    <property type="project" value="UniProtKB-KW"/>
</dbReference>
<dbReference type="GeneID" id="94694754"/>
<dbReference type="EMBL" id="FNPE01000012">
    <property type="protein sequence ID" value="SDZ10047.1"/>
    <property type="molecule type" value="Genomic_DNA"/>
</dbReference>
<evidence type="ECO:0000256" key="14">
    <source>
        <dbReference type="HAMAP-Rule" id="MF_00046"/>
    </source>
</evidence>
<protein>
    <recommendedName>
        <fullName evidence="3 14">UDP-N-acetylmuramate--L-alanine ligase</fullName>
        <ecNumber evidence="3 14">6.3.2.8</ecNumber>
    </recommendedName>
    <alternativeName>
        <fullName evidence="14">UDP-N-acetylmuramoyl-L-alanine synthetase</fullName>
    </alternativeName>
</protein>
<dbReference type="GO" id="GO:0008763">
    <property type="term" value="F:UDP-N-acetylmuramate-L-alanine ligase activity"/>
    <property type="evidence" value="ECO:0007669"/>
    <property type="project" value="UniProtKB-UniRule"/>
</dbReference>
<evidence type="ECO:0000256" key="12">
    <source>
        <dbReference type="ARBA" id="ARBA00023316"/>
    </source>
</evidence>
<evidence type="ECO:0000256" key="13">
    <source>
        <dbReference type="ARBA" id="ARBA00047833"/>
    </source>
</evidence>
<dbReference type="UniPathway" id="UPA00219"/>
<feature type="binding site" evidence="14">
    <location>
        <begin position="112"/>
        <end position="118"/>
    </location>
    <ligand>
        <name>ATP</name>
        <dbReference type="ChEBI" id="CHEBI:30616"/>
    </ligand>
</feature>
<dbReference type="HAMAP" id="MF_00046">
    <property type="entry name" value="MurC"/>
    <property type="match status" value="1"/>
</dbReference>
<reference evidence="18 19" key="1">
    <citation type="submission" date="2016-10" db="EMBL/GenBank/DDBJ databases">
        <authorList>
            <person name="de Groot N.N."/>
        </authorList>
    </citation>
    <scope>NUCLEOTIDE SEQUENCE [LARGE SCALE GENOMIC DNA]</scope>
    <source>
        <strain evidence="18 19">LMG 24775</strain>
    </source>
</reference>
<gene>
    <name evidence="14" type="primary">murC</name>
    <name evidence="18" type="ORF">SAMN05421547_11239</name>
</gene>
<dbReference type="Proteomes" id="UP000183417">
    <property type="component" value="Unassembled WGS sequence"/>
</dbReference>
<dbReference type="NCBIfam" id="TIGR01082">
    <property type="entry name" value="murC"/>
    <property type="match status" value="1"/>
</dbReference>
<dbReference type="Pfam" id="PF02875">
    <property type="entry name" value="Mur_ligase_C"/>
    <property type="match status" value="1"/>
</dbReference>
<evidence type="ECO:0000256" key="9">
    <source>
        <dbReference type="ARBA" id="ARBA00022960"/>
    </source>
</evidence>
<comment type="function">
    <text evidence="14">Cell wall formation.</text>
</comment>
<comment type="subcellular location">
    <subcellularLocation>
        <location evidence="1 14">Cytoplasm</location>
    </subcellularLocation>
</comment>
<dbReference type="Gene3D" id="3.90.190.20">
    <property type="entry name" value="Mur ligase, C-terminal domain"/>
    <property type="match status" value="1"/>
</dbReference>
<dbReference type="FunFam" id="3.40.1190.10:FF:000001">
    <property type="entry name" value="UDP-N-acetylmuramate--L-alanine ligase"/>
    <property type="match status" value="1"/>
</dbReference>
<dbReference type="GO" id="GO:0005737">
    <property type="term" value="C:cytoplasm"/>
    <property type="evidence" value="ECO:0007669"/>
    <property type="project" value="UniProtKB-SubCell"/>
</dbReference>
<feature type="domain" description="Mur ligase central" evidence="17">
    <location>
        <begin position="110"/>
        <end position="293"/>
    </location>
</feature>
<keyword evidence="6 14" id="KW-0132">Cell division</keyword>
<evidence type="ECO:0000256" key="4">
    <source>
        <dbReference type="ARBA" id="ARBA00022490"/>
    </source>
</evidence>
<keyword evidence="5 14" id="KW-0436">Ligase</keyword>
<name>A0A1H3Q9J4_9BURK</name>
<organism evidence="18 19">
    <name type="scientific">Delftia lacustris</name>
    <dbReference type="NCBI Taxonomy" id="558537"/>
    <lineage>
        <taxon>Bacteria</taxon>
        <taxon>Pseudomonadati</taxon>
        <taxon>Pseudomonadota</taxon>
        <taxon>Betaproteobacteria</taxon>
        <taxon>Burkholderiales</taxon>
        <taxon>Comamonadaceae</taxon>
        <taxon>Delftia</taxon>
    </lineage>
</organism>
<comment type="catalytic activity">
    <reaction evidence="13 14">
        <text>UDP-N-acetyl-alpha-D-muramate + L-alanine + ATP = UDP-N-acetyl-alpha-D-muramoyl-L-alanine + ADP + phosphate + H(+)</text>
        <dbReference type="Rhea" id="RHEA:23372"/>
        <dbReference type="ChEBI" id="CHEBI:15378"/>
        <dbReference type="ChEBI" id="CHEBI:30616"/>
        <dbReference type="ChEBI" id="CHEBI:43474"/>
        <dbReference type="ChEBI" id="CHEBI:57972"/>
        <dbReference type="ChEBI" id="CHEBI:70757"/>
        <dbReference type="ChEBI" id="CHEBI:83898"/>
        <dbReference type="ChEBI" id="CHEBI:456216"/>
        <dbReference type="EC" id="6.3.2.8"/>
    </reaction>
</comment>
<evidence type="ECO:0000256" key="3">
    <source>
        <dbReference type="ARBA" id="ARBA00012211"/>
    </source>
</evidence>
<evidence type="ECO:0000259" key="16">
    <source>
        <dbReference type="Pfam" id="PF02875"/>
    </source>
</evidence>
<sequence length="477" mass="50370">MKHAIHHIHFVGIGGAGMSGIAEVLHNLGYAVSGSDLSDSATLRRLAGLGIATHVGHAAAHIEGADAVVTSTAVQSDNPEVVAARTHKIPVVPRALMLAELMRFKQGIAIAGAHGKTTTTSLVTSVLAEAGLDPTFVIGGKLNSAGANAKLGQGDYIVVEADESDASFLNLLPVMAVVTNIDADHMETYGHDFGRLKGAFVDFLHRMPFYGRAIVCVDSPAVREILSQVARPVTTYGFAEDAQVRALNVRAEAGRMHFTVRRSNGQSYPDLDVVLSLPGEHNVLNALSAVAVAMELEIADEALLRAFESFKGVGRRFQRYGELPAADGGIFTVIDDYGHHPVEMAATLAAARGAFPGRRLVLAFQPHRYSRTRDCFEDFVKVIGLADAVLLTEVYAAGEAPVVAADGRSLARALRVAGRVEPVFVEDVAELPAALAAHARDGDVLLCMGAGSIGAVPGKLVEMLQKQELQAQQGAAQ</sequence>
<evidence type="ECO:0000256" key="8">
    <source>
        <dbReference type="ARBA" id="ARBA00022840"/>
    </source>
</evidence>
<dbReference type="InterPro" id="IPR000713">
    <property type="entry name" value="Mur_ligase_N"/>
</dbReference>
<evidence type="ECO:0000256" key="2">
    <source>
        <dbReference type="ARBA" id="ARBA00004752"/>
    </source>
</evidence>
<dbReference type="InterPro" id="IPR050061">
    <property type="entry name" value="MurCDEF_pg_biosynth"/>
</dbReference>
<keyword evidence="11 14" id="KW-0131">Cell cycle</keyword>
<dbReference type="Pfam" id="PF01225">
    <property type="entry name" value="Mur_ligase"/>
    <property type="match status" value="1"/>
</dbReference>
<evidence type="ECO:0000256" key="7">
    <source>
        <dbReference type="ARBA" id="ARBA00022741"/>
    </source>
</evidence>